<dbReference type="OrthoDB" id="4691160at2759"/>
<keyword evidence="1" id="KW-0732">Signal</keyword>
<keyword evidence="3" id="KW-1185">Reference proteome</keyword>
<reference evidence="2" key="1">
    <citation type="journal article" date="2021" name="Nat. Commun.">
        <title>Genetic determinants of endophytism in the Arabidopsis root mycobiome.</title>
        <authorList>
            <person name="Mesny F."/>
            <person name="Miyauchi S."/>
            <person name="Thiergart T."/>
            <person name="Pickel B."/>
            <person name="Atanasova L."/>
            <person name="Karlsson M."/>
            <person name="Huettel B."/>
            <person name="Barry K.W."/>
            <person name="Haridas S."/>
            <person name="Chen C."/>
            <person name="Bauer D."/>
            <person name="Andreopoulos W."/>
            <person name="Pangilinan J."/>
            <person name="LaButti K."/>
            <person name="Riley R."/>
            <person name="Lipzen A."/>
            <person name="Clum A."/>
            <person name="Drula E."/>
            <person name="Henrissat B."/>
            <person name="Kohler A."/>
            <person name="Grigoriev I.V."/>
            <person name="Martin F.M."/>
            <person name="Hacquard S."/>
        </authorList>
    </citation>
    <scope>NUCLEOTIDE SEQUENCE</scope>
    <source>
        <strain evidence="2">MPI-SDFR-AT-0068</strain>
    </source>
</reference>
<proteinExistence type="predicted"/>
<feature type="chain" id="PRO_5035433504" description="Antifungal protein" evidence="1">
    <location>
        <begin position="20"/>
        <end position="119"/>
    </location>
</feature>
<organism evidence="2 3">
    <name type="scientific">Fusarium tricinctum</name>
    <dbReference type="NCBI Taxonomy" id="61284"/>
    <lineage>
        <taxon>Eukaryota</taxon>
        <taxon>Fungi</taxon>
        <taxon>Dikarya</taxon>
        <taxon>Ascomycota</taxon>
        <taxon>Pezizomycotina</taxon>
        <taxon>Sordariomycetes</taxon>
        <taxon>Hypocreomycetidae</taxon>
        <taxon>Hypocreales</taxon>
        <taxon>Nectriaceae</taxon>
        <taxon>Fusarium</taxon>
        <taxon>Fusarium tricinctum species complex</taxon>
    </lineage>
</organism>
<dbReference type="EMBL" id="JAGPXF010000008">
    <property type="protein sequence ID" value="KAH7233400.1"/>
    <property type="molecule type" value="Genomic_DNA"/>
</dbReference>
<protein>
    <recommendedName>
        <fullName evidence="4">Antifungal protein</fullName>
    </recommendedName>
</protein>
<dbReference type="AlphaFoldDB" id="A0A8K0W645"/>
<sequence>MHFAVAFTTLTALAMGAVAEPSSKDLPFNVISSRVWGSKNCGGTNNDQNLGELTLHRDELGECFKFHDTVRSVNQYSHANGCKLLLFSDSKCKRGKKDIKDGQCRATDSHFGSYKAVCK</sequence>
<name>A0A8K0W645_9HYPO</name>
<evidence type="ECO:0008006" key="4">
    <source>
        <dbReference type="Google" id="ProtNLM"/>
    </source>
</evidence>
<accession>A0A8K0W645</accession>
<evidence type="ECO:0000256" key="1">
    <source>
        <dbReference type="SAM" id="SignalP"/>
    </source>
</evidence>
<dbReference type="Proteomes" id="UP000813427">
    <property type="component" value="Unassembled WGS sequence"/>
</dbReference>
<comment type="caution">
    <text evidence="2">The sequence shown here is derived from an EMBL/GenBank/DDBJ whole genome shotgun (WGS) entry which is preliminary data.</text>
</comment>
<feature type="signal peptide" evidence="1">
    <location>
        <begin position="1"/>
        <end position="19"/>
    </location>
</feature>
<evidence type="ECO:0000313" key="2">
    <source>
        <dbReference type="EMBL" id="KAH7233400.1"/>
    </source>
</evidence>
<evidence type="ECO:0000313" key="3">
    <source>
        <dbReference type="Proteomes" id="UP000813427"/>
    </source>
</evidence>
<gene>
    <name evidence="2" type="ORF">BKA59DRAFT_488074</name>
</gene>